<feature type="region of interest" description="Disordered" evidence="1">
    <location>
        <begin position="165"/>
        <end position="197"/>
    </location>
</feature>
<dbReference type="InterPro" id="IPR006860">
    <property type="entry name" value="FecR"/>
</dbReference>
<proteinExistence type="predicted"/>
<name>A0A975IDT1_9SPIR</name>
<feature type="chain" id="PRO_5037815871" evidence="2">
    <location>
        <begin position="25"/>
        <end position="283"/>
    </location>
</feature>
<dbReference type="AlphaFoldDB" id="A0A975IDT1"/>
<protein>
    <submittedName>
        <fullName evidence="4">FecR domain-containing protein</fullName>
    </submittedName>
</protein>
<evidence type="ECO:0000313" key="5">
    <source>
        <dbReference type="Proteomes" id="UP000671995"/>
    </source>
</evidence>
<feature type="domain" description="FecR protein" evidence="3">
    <location>
        <begin position="69"/>
        <end position="155"/>
    </location>
</feature>
<evidence type="ECO:0000259" key="3">
    <source>
        <dbReference type="Pfam" id="PF04773"/>
    </source>
</evidence>
<evidence type="ECO:0000256" key="2">
    <source>
        <dbReference type="SAM" id="SignalP"/>
    </source>
</evidence>
<dbReference type="PANTHER" id="PTHR38731">
    <property type="entry name" value="LIPL45-RELATED LIPOPROTEIN-RELATED"/>
    <property type="match status" value="1"/>
</dbReference>
<dbReference type="Pfam" id="PF04773">
    <property type="entry name" value="FecR"/>
    <property type="match status" value="1"/>
</dbReference>
<organism evidence="4 5">
    <name type="scientific">Treponema parvum</name>
    <dbReference type="NCBI Taxonomy" id="138851"/>
    <lineage>
        <taxon>Bacteria</taxon>
        <taxon>Pseudomonadati</taxon>
        <taxon>Spirochaetota</taxon>
        <taxon>Spirochaetia</taxon>
        <taxon>Spirochaetales</taxon>
        <taxon>Treponemataceae</taxon>
        <taxon>Treponema</taxon>
    </lineage>
</organism>
<sequence length="283" mass="28230">MLKANFNAVFAVVLGIFFAGTAFAADTKAVPAAGKNTEGKVISATGKVQVKDGAAWKSLAAGDSIKKGDVISTGFKSEANIKFGNSVFVVEPLSRITIEQLAEKDGNEASQMFLDTGSVRANVRAAENKRVGFSVRSPVATASVRGTEGRVVSDGTVYSTRSTWAVWPTPPSQQQSSVVADAPEAEGGGDVMSSVSTAPSDGVKAVAVGEGTSAEVSSTGTVTPPSQVAAAAAVSVGGSTTSASSGEAKATTSSAGSSVGAALASSPAAPIKGDLNIIVSIRE</sequence>
<reference evidence="4" key="1">
    <citation type="submission" date="2020-05" db="EMBL/GenBank/DDBJ databases">
        <authorList>
            <person name="Zeng H."/>
            <person name="Chan Y.K."/>
            <person name="Watt R.M."/>
        </authorList>
    </citation>
    <scope>NUCLEOTIDE SEQUENCE</scope>
    <source>
        <strain evidence="4">ATCC 700773</strain>
    </source>
</reference>
<dbReference type="RefSeq" id="WP_210117251.1">
    <property type="nucleotide sequence ID" value="NZ_CP054257.1"/>
</dbReference>
<feature type="region of interest" description="Disordered" evidence="1">
    <location>
        <begin position="238"/>
        <end position="265"/>
    </location>
</feature>
<feature type="signal peptide" evidence="2">
    <location>
        <begin position="1"/>
        <end position="24"/>
    </location>
</feature>
<gene>
    <name evidence="4" type="ORF">HRI96_10220</name>
</gene>
<keyword evidence="2" id="KW-0732">Signal</keyword>
<dbReference type="EMBL" id="CP054257">
    <property type="protein sequence ID" value="QTQ12539.1"/>
    <property type="molecule type" value="Genomic_DNA"/>
</dbReference>
<reference evidence="4" key="2">
    <citation type="journal article" date="2021" name="Microbiol. Resour. Announc.">
        <title>Complete Genome Sequences of Three Human Oral Treponema parvum Isolates.</title>
        <authorList>
            <person name="Zeng H."/>
            <person name="Watt R.M."/>
        </authorList>
    </citation>
    <scope>NUCLEOTIDE SEQUENCE</scope>
    <source>
        <strain evidence="4">ATCC 700773</strain>
    </source>
</reference>
<evidence type="ECO:0000256" key="1">
    <source>
        <dbReference type="SAM" id="MobiDB-lite"/>
    </source>
</evidence>
<dbReference type="Proteomes" id="UP000671995">
    <property type="component" value="Chromosome"/>
</dbReference>
<accession>A0A975IDT1</accession>
<evidence type="ECO:0000313" key="4">
    <source>
        <dbReference type="EMBL" id="QTQ12539.1"/>
    </source>
</evidence>